<accession>A0A0S4N6M6</accession>
<keyword evidence="7 8" id="KW-0998">Cell outer membrane</keyword>
<name>A0A0S4N6M6_9BACT</name>
<dbReference type="Pfam" id="PF07715">
    <property type="entry name" value="Plug"/>
    <property type="match status" value="1"/>
</dbReference>
<evidence type="ECO:0000256" key="4">
    <source>
        <dbReference type="ARBA" id="ARBA00022692"/>
    </source>
</evidence>
<organism evidence="12 13">
    <name type="scientific">Candidatus Thermokryptus mobilis</name>
    <dbReference type="NCBI Taxonomy" id="1643428"/>
    <lineage>
        <taxon>Bacteria</taxon>
        <taxon>Pseudomonadati</taxon>
        <taxon>Candidatus Kryptoniota</taxon>
        <taxon>Candidatus Thermokryptus</taxon>
    </lineage>
</organism>
<keyword evidence="4 8" id="KW-0812">Transmembrane</keyword>
<dbReference type="GO" id="GO:0015344">
    <property type="term" value="F:siderophore uptake transmembrane transporter activity"/>
    <property type="evidence" value="ECO:0007669"/>
    <property type="project" value="TreeGrafter"/>
</dbReference>
<evidence type="ECO:0000259" key="11">
    <source>
        <dbReference type="Pfam" id="PF07715"/>
    </source>
</evidence>
<evidence type="ECO:0000256" key="2">
    <source>
        <dbReference type="ARBA" id="ARBA00022448"/>
    </source>
</evidence>
<feature type="domain" description="TonB-dependent receptor-like beta-barrel" evidence="10">
    <location>
        <begin position="262"/>
        <end position="696"/>
    </location>
</feature>
<dbReference type="GO" id="GO:0009279">
    <property type="term" value="C:cell outer membrane"/>
    <property type="evidence" value="ECO:0007669"/>
    <property type="project" value="UniProtKB-SubCell"/>
</dbReference>
<dbReference type="InterPro" id="IPR036942">
    <property type="entry name" value="Beta-barrel_TonB_sf"/>
</dbReference>
<dbReference type="AlphaFoldDB" id="A0A0S4N6M6"/>
<dbReference type="Proteomes" id="UP000320623">
    <property type="component" value="Unassembled WGS sequence"/>
</dbReference>
<comment type="subcellular location">
    <subcellularLocation>
        <location evidence="1 8">Cell outer membrane</location>
        <topology evidence="1 8">Multi-pass membrane protein</topology>
    </subcellularLocation>
</comment>
<gene>
    <name evidence="12" type="ORF">JGI1_01477</name>
</gene>
<evidence type="ECO:0000256" key="8">
    <source>
        <dbReference type="PROSITE-ProRule" id="PRU01360"/>
    </source>
</evidence>
<dbReference type="InterPro" id="IPR037066">
    <property type="entry name" value="Plug_dom_sf"/>
</dbReference>
<dbReference type="Pfam" id="PF13715">
    <property type="entry name" value="CarbopepD_reg_2"/>
    <property type="match status" value="1"/>
</dbReference>
<dbReference type="GO" id="GO:0044718">
    <property type="term" value="P:siderophore transmembrane transport"/>
    <property type="evidence" value="ECO:0007669"/>
    <property type="project" value="TreeGrafter"/>
</dbReference>
<dbReference type="OrthoDB" id="9763670at2"/>
<reference evidence="13" key="1">
    <citation type="submission" date="2015-11" db="EMBL/GenBank/DDBJ databases">
        <authorList>
            <person name="Varghese N."/>
        </authorList>
    </citation>
    <scope>NUCLEOTIDE SEQUENCE [LARGE SCALE GENOMIC DNA]</scope>
</reference>
<keyword evidence="6 8" id="KW-0472">Membrane</keyword>
<dbReference type="Gene3D" id="2.170.130.10">
    <property type="entry name" value="TonB-dependent receptor, plug domain"/>
    <property type="match status" value="1"/>
</dbReference>
<proteinExistence type="inferred from homology"/>
<protein>
    <submittedName>
        <fullName evidence="12">Iron complex outermembrane recepter protein</fullName>
    </submittedName>
</protein>
<dbReference type="EMBL" id="FAOO01000009">
    <property type="protein sequence ID" value="CUU06275.1"/>
    <property type="molecule type" value="Genomic_DNA"/>
</dbReference>
<evidence type="ECO:0000256" key="9">
    <source>
        <dbReference type="RuleBase" id="RU003357"/>
    </source>
</evidence>
<evidence type="ECO:0000256" key="6">
    <source>
        <dbReference type="ARBA" id="ARBA00023136"/>
    </source>
</evidence>
<dbReference type="PANTHER" id="PTHR30069:SF40">
    <property type="entry name" value="TONB-DEPENDENT RECEPTOR NMB0964-RELATED"/>
    <property type="match status" value="1"/>
</dbReference>
<dbReference type="InterPro" id="IPR039426">
    <property type="entry name" value="TonB-dep_rcpt-like"/>
</dbReference>
<sequence>MRLSLFVFIFAFYTALFSQGTIKGKVIDKSTGEPLPAADVHLIEVKRGTITKTDGTFVIQSVPAGNYTIEVSYVGYKKSRKKAEVKDGLSTEVTVELEQTVISLPDVVVTGTMYERSPFEIHQPIAILDEDKLGLRLSENLAKTLSYEPGINLEYNGSAVGRPVIRGLTGTRILILDNGIRIGDASDLTPDHAVSFDPASVERVEIIRGPASLFYGVNALGGVINVISNDIPRTVHDKLRGSLRLTGESVNSGLAGVGFFDYGFKNFALRGEFGYRQNNNVKIPSGELENTNSKNLSSSLGVAYHTRNFSSGFAFRNYTGDYGIPHEHQEGEVEEEMPRFKIRRDKYEFKTDLKFEGKIIQGTELHLNQTNYDHREIEGGETATHIKIKTTNADIKLKHSRFGSFDGMLGASFIYQNYSTIGEEKFFADANLYLASLVLYEELGLGNLTLQTGFRFDYARVRSKEFEGIQAQDKKFGVFSSSAGIVYKSGNPVSVSLSFSRGFRVPSLQELFAYGPHLGTQSFEIGNPNLKPETSNEIDLSLKLLSEKSTADISLFLNYVNDFTYPFNTGRIDTSSNLPIYEYKAANAFLRGFEAKFETQLFKNFNASLLFDYVEGKRRDVDEYLPFIPPFRSIASVEYRTSKFNFGVEVKAVSSQNKIAPTETRTPGYVIFNLHLGLRLPMKGFAQEINLNVENLTNRRYYDHLSRIKDFAPMPGRNIVLIYHIFF</sequence>
<dbReference type="CDD" id="cd01347">
    <property type="entry name" value="ligand_gated_channel"/>
    <property type="match status" value="1"/>
</dbReference>
<feature type="domain" description="TonB-dependent receptor plug" evidence="11">
    <location>
        <begin position="120"/>
        <end position="223"/>
    </location>
</feature>
<keyword evidence="2 8" id="KW-0813">Transport</keyword>
<dbReference type="SUPFAM" id="SSF56935">
    <property type="entry name" value="Porins"/>
    <property type="match status" value="1"/>
</dbReference>
<comment type="similarity">
    <text evidence="8 9">Belongs to the TonB-dependent receptor family.</text>
</comment>
<evidence type="ECO:0000256" key="3">
    <source>
        <dbReference type="ARBA" id="ARBA00022452"/>
    </source>
</evidence>
<evidence type="ECO:0000256" key="1">
    <source>
        <dbReference type="ARBA" id="ARBA00004571"/>
    </source>
</evidence>
<dbReference type="PANTHER" id="PTHR30069">
    <property type="entry name" value="TONB-DEPENDENT OUTER MEMBRANE RECEPTOR"/>
    <property type="match status" value="1"/>
</dbReference>
<dbReference type="InterPro" id="IPR012910">
    <property type="entry name" value="Plug_dom"/>
</dbReference>
<dbReference type="Pfam" id="PF00593">
    <property type="entry name" value="TonB_dep_Rec_b-barrel"/>
    <property type="match status" value="1"/>
</dbReference>
<keyword evidence="3 8" id="KW-1134">Transmembrane beta strand</keyword>
<dbReference type="PROSITE" id="PS52016">
    <property type="entry name" value="TONB_DEPENDENT_REC_3"/>
    <property type="match status" value="1"/>
</dbReference>
<keyword evidence="13" id="KW-1185">Reference proteome</keyword>
<keyword evidence="5 9" id="KW-0798">TonB box</keyword>
<dbReference type="Gene3D" id="2.60.40.1120">
    <property type="entry name" value="Carboxypeptidase-like, regulatory domain"/>
    <property type="match status" value="1"/>
</dbReference>
<evidence type="ECO:0000313" key="12">
    <source>
        <dbReference type="EMBL" id="CUU06275.1"/>
    </source>
</evidence>
<evidence type="ECO:0000256" key="5">
    <source>
        <dbReference type="ARBA" id="ARBA00023077"/>
    </source>
</evidence>
<evidence type="ECO:0000259" key="10">
    <source>
        <dbReference type="Pfam" id="PF00593"/>
    </source>
</evidence>
<dbReference type="STRING" id="1643428.GCA_001442855_01446"/>
<dbReference type="SUPFAM" id="SSF49464">
    <property type="entry name" value="Carboxypeptidase regulatory domain-like"/>
    <property type="match status" value="1"/>
</dbReference>
<evidence type="ECO:0000313" key="13">
    <source>
        <dbReference type="Proteomes" id="UP000320623"/>
    </source>
</evidence>
<dbReference type="Gene3D" id="2.40.170.20">
    <property type="entry name" value="TonB-dependent receptor, beta-barrel domain"/>
    <property type="match status" value="1"/>
</dbReference>
<dbReference type="InterPro" id="IPR008969">
    <property type="entry name" value="CarboxyPept-like_regulatory"/>
</dbReference>
<evidence type="ECO:0000256" key="7">
    <source>
        <dbReference type="ARBA" id="ARBA00023237"/>
    </source>
</evidence>
<dbReference type="InterPro" id="IPR000531">
    <property type="entry name" value="Beta-barrel_TonB"/>
</dbReference>